<dbReference type="Pfam" id="PF08570">
    <property type="entry name" value="DUF1761"/>
    <property type="match status" value="1"/>
</dbReference>
<protein>
    <recommendedName>
        <fullName evidence="4">DUF1761 domain-containing protein</fullName>
    </recommendedName>
</protein>
<reference evidence="2 3" key="1">
    <citation type="submission" date="2016-10" db="EMBL/GenBank/DDBJ databases">
        <authorList>
            <person name="de Groot N.N."/>
        </authorList>
    </citation>
    <scope>NUCLEOTIDE SEQUENCE [LARGE SCALE GENOMIC DNA]</scope>
    <source>
        <strain evidence="2 3">CGMCC 1.9109</strain>
    </source>
</reference>
<dbReference type="STRING" id="637679.GCA_001550055_02763"/>
<keyword evidence="1" id="KW-0812">Transmembrane</keyword>
<feature type="transmembrane region" description="Helical" evidence="1">
    <location>
        <begin position="117"/>
        <end position="138"/>
    </location>
</feature>
<evidence type="ECO:0008006" key="4">
    <source>
        <dbReference type="Google" id="ProtNLM"/>
    </source>
</evidence>
<organism evidence="2 3">
    <name type="scientific">Kordiimonas lacus</name>
    <dbReference type="NCBI Taxonomy" id="637679"/>
    <lineage>
        <taxon>Bacteria</taxon>
        <taxon>Pseudomonadati</taxon>
        <taxon>Pseudomonadota</taxon>
        <taxon>Alphaproteobacteria</taxon>
        <taxon>Kordiimonadales</taxon>
        <taxon>Kordiimonadaceae</taxon>
        <taxon>Kordiimonas</taxon>
    </lineage>
</organism>
<accession>A0A1G6WDS7</accession>
<dbReference type="EMBL" id="FNAK01000002">
    <property type="protein sequence ID" value="SDD63226.1"/>
    <property type="molecule type" value="Genomic_DNA"/>
</dbReference>
<dbReference type="OrthoDB" id="344736at2"/>
<dbReference type="InterPro" id="IPR013879">
    <property type="entry name" value="DUF1761"/>
</dbReference>
<sequence length="139" mass="14850">MELLANMNWLAVLLGAVIYMAVGSIWYGPIAGKAWMAEMGLTEEEIKASGSPAKAMAQSFVAALFLSAGLEFILSMQSFADGGWMGGVQVGFVLSILIIGGGTFANYAFENKTLRHFLIHMGNITLAMMAMGAMMGVWN</sequence>
<keyword evidence="1" id="KW-0472">Membrane</keyword>
<name>A0A1G6WDS7_9PROT</name>
<evidence type="ECO:0000313" key="2">
    <source>
        <dbReference type="EMBL" id="SDD63226.1"/>
    </source>
</evidence>
<dbReference type="Proteomes" id="UP000183685">
    <property type="component" value="Unassembled WGS sequence"/>
</dbReference>
<gene>
    <name evidence="2" type="ORF">SAMN04488071_1048</name>
</gene>
<evidence type="ECO:0000256" key="1">
    <source>
        <dbReference type="SAM" id="Phobius"/>
    </source>
</evidence>
<feature type="transmembrane region" description="Helical" evidence="1">
    <location>
        <begin position="86"/>
        <end position="105"/>
    </location>
</feature>
<proteinExistence type="predicted"/>
<dbReference type="AlphaFoldDB" id="A0A1G6WDS7"/>
<feature type="transmembrane region" description="Helical" evidence="1">
    <location>
        <begin position="6"/>
        <end position="27"/>
    </location>
</feature>
<keyword evidence="1" id="KW-1133">Transmembrane helix</keyword>
<dbReference type="RefSeq" id="WP_068306063.1">
    <property type="nucleotide sequence ID" value="NZ_FNAK01000002.1"/>
</dbReference>
<evidence type="ECO:0000313" key="3">
    <source>
        <dbReference type="Proteomes" id="UP000183685"/>
    </source>
</evidence>
<keyword evidence="3" id="KW-1185">Reference proteome</keyword>